<name>A0ABR8U8Q7_9BACL</name>
<evidence type="ECO:0000313" key="2">
    <source>
        <dbReference type="Proteomes" id="UP000626786"/>
    </source>
</evidence>
<keyword evidence="2" id="KW-1185">Reference proteome</keyword>
<proteinExistence type="predicted"/>
<reference evidence="1 2" key="1">
    <citation type="submission" date="2020-08" db="EMBL/GenBank/DDBJ databases">
        <title>A Genomic Blueprint of the Chicken Gut Microbiome.</title>
        <authorList>
            <person name="Gilroy R."/>
            <person name="Ravi A."/>
            <person name="Getino M."/>
            <person name="Pursley I."/>
            <person name="Horton D.L."/>
            <person name="Alikhan N.-F."/>
            <person name="Baker D."/>
            <person name="Gharbi K."/>
            <person name="Hall N."/>
            <person name="Watson M."/>
            <person name="Adriaenssens E.M."/>
            <person name="Foster-Nyarko E."/>
            <person name="Jarju S."/>
            <person name="Secka A."/>
            <person name="Antonio M."/>
            <person name="Oren A."/>
            <person name="Chaudhuri R."/>
            <person name="La Ragione R.M."/>
            <person name="Hildebrand F."/>
            <person name="Pallen M.J."/>
        </authorList>
    </citation>
    <scope>NUCLEOTIDE SEQUENCE [LARGE SCALE GENOMIC DNA]</scope>
    <source>
        <strain evidence="1 2">Sa2YVA2</strain>
    </source>
</reference>
<gene>
    <name evidence="1" type="ORF">H9649_07560</name>
</gene>
<dbReference type="RefSeq" id="WP_191694119.1">
    <property type="nucleotide sequence ID" value="NZ_JACSQN010000005.1"/>
</dbReference>
<protein>
    <submittedName>
        <fullName evidence="1">Uncharacterized protein</fullName>
    </submittedName>
</protein>
<comment type="caution">
    <text evidence="1">The sequence shown here is derived from an EMBL/GenBank/DDBJ whole genome shotgun (WGS) entry which is preliminary data.</text>
</comment>
<accession>A0ABR8U8Q7</accession>
<organism evidence="1 2">
    <name type="scientific">Sporosarcina quadrami</name>
    <dbReference type="NCBI Taxonomy" id="2762234"/>
    <lineage>
        <taxon>Bacteria</taxon>
        <taxon>Bacillati</taxon>
        <taxon>Bacillota</taxon>
        <taxon>Bacilli</taxon>
        <taxon>Bacillales</taxon>
        <taxon>Caryophanaceae</taxon>
        <taxon>Sporosarcina</taxon>
    </lineage>
</organism>
<dbReference type="EMBL" id="JACSQN010000005">
    <property type="protein sequence ID" value="MBD7984431.1"/>
    <property type="molecule type" value="Genomic_DNA"/>
</dbReference>
<dbReference type="Proteomes" id="UP000626786">
    <property type="component" value="Unassembled WGS sequence"/>
</dbReference>
<sequence length="48" mass="5856">MTDELLAHRSGEFIELDLHSKYNMTFWQFVKSYESKYIQDILEKERGK</sequence>
<evidence type="ECO:0000313" key="1">
    <source>
        <dbReference type="EMBL" id="MBD7984431.1"/>
    </source>
</evidence>